<dbReference type="GO" id="GO:0043161">
    <property type="term" value="P:proteasome-mediated ubiquitin-dependent protein catabolic process"/>
    <property type="evidence" value="ECO:0007669"/>
    <property type="project" value="TreeGrafter"/>
</dbReference>
<feature type="compositionally biased region" description="Acidic residues" evidence="5">
    <location>
        <begin position="131"/>
        <end position="141"/>
    </location>
</feature>
<feature type="repeat" description="WD" evidence="4">
    <location>
        <begin position="340"/>
        <end position="369"/>
    </location>
</feature>
<sequence length="617" mass="66949">MPAPPINTIYIPTIPPPTPAPSPGPPSPPFFLESAPASSTPPIRRTLLTALLSTCTPAELLFISTLIAPRLKRDFLSTLPAELSLHILSFIEDPKTLGRAGRVCRRWGVLCQEEGVWRGMCGRWGYGGREGEEESEGGEGEGYEHEERGSSYKEHFRRCYVTMTNWRQGGTLLRSHRIPPSISSPSHLPAPHQQRAAPEGPVTVTSLALNADWVVLGLASSQVQVYSARTGVLAKTLVGHELGVWSVGVVGKGGWMDARGEGRRERRDGERRERRSAGRDGMGMGERRGSLEHLVPASLRVAIGLDRVACDGSSSSLGVNGRRKEARRKYSDMTNSSAGWGQPGSIVVSGGCDKVVMVWDVQTGHCIYRLSGHTSTIRCLRTVPHRPLAVSGSRDTTLRVWNLLRGRCERVLRGHTGSVRCVSDVVGGRVVSGSYDATCRVWDIDTGECVRVLEGHFHQVYSVAFLGGVVASGGLDTTVRVWDVETGHCIALLQGHTALVCQLQLSPSLLITGGSDGRVITFSLKTLSVRHRIAAHDCSVTSLQFGGKGMMGRKDRFIVTGGNDGRVRLYEVGSGRYVRDVGEGGETVWRVVVGWGVCVVVLRRAGRTVVEVWSMRG</sequence>
<organism evidence="7 8">
    <name type="scientific">Ephemerocybe angulata</name>
    <dbReference type="NCBI Taxonomy" id="980116"/>
    <lineage>
        <taxon>Eukaryota</taxon>
        <taxon>Fungi</taxon>
        <taxon>Dikarya</taxon>
        <taxon>Basidiomycota</taxon>
        <taxon>Agaricomycotina</taxon>
        <taxon>Agaricomycetes</taxon>
        <taxon>Agaricomycetidae</taxon>
        <taxon>Agaricales</taxon>
        <taxon>Agaricineae</taxon>
        <taxon>Psathyrellaceae</taxon>
        <taxon>Ephemerocybe</taxon>
    </lineage>
</organism>
<feature type="region of interest" description="Disordered" evidence="5">
    <location>
        <begin position="128"/>
        <end position="147"/>
    </location>
</feature>
<dbReference type="PROSITE" id="PS00678">
    <property type="entry name" value="WD_REPEATS_1"/>
    <property type="match status" value="3"/>
</dbReference>
<dbReference type="CDD" id="cd00200">
    <property type="entry name" value="WD40"/>
    <property type="match status" value="1"/>
</dbReference>
<keyword evidence="3" id="KW-0677">Repeat</keyword>
<dbReference type="SMART" id="SM00320">
    <property type="entry name" value="WD40"/>
    <property type="match status" value="6"/>
</dbReference>
<keyword evidence="2 4" id="KW-0853">WD repeat</keyword>
<dbReference type="Gene3D" id="1.20.1280.50">
    <property type="match status" value="1"/>
</dbReference>
<dbReference type="InterPro" id="IPR019775">
    <property type="entry name" value="WD40_repeat_CS"/>
</dbReference>
<dbReference type="GO" id="GO:0010992">
    <property type="term" value="P:ubiquitin recycling"/>
    <property type="evidence" value="ECO:0007669"/>
    <property type="project" value="TreeGrafter"/>
</dbReference>
<evidence type="ECO:0000256" key="3">
    <source>
        <dbReference type="ARBA" id="ARBA00022737"/>
    </source>
</evidence>
<dbReference type="PROSITE" id="PS50294">
    <property type="entry name" value="WD_REPEATS_REGION"/>
    <property type="match status" value="3"/>
</dbReference>
<dbReference type="GO" id="GO:0005634">
    <property type="term" value="C:nucleus"/>
    <property type="evidence" value="ECO:0007669"/>
    <property type="project" value="TreeGrafter"/>
</dbReference>
<feature type="compositionally biased region" description="Pro residues" evidence="5">
    <location>
        <begin position="13"/>
        <end position="29"/>
    </location>
</feature>
<dbReference type="Proteomes" id="UP000521943">
    <property type="component" value="Unassembled WGS sequence"/>
</dbReference>
<dbReference type="PROSITE" id="PS50082">
    <property type="entry name" value="WD_REPEATS_2"/>
    <property type="match status" value="5"/>
</dbReference>
<dbReference type="PANTHER" id="PTHR19849:SF0">
    <property type="entry name" value="PHOSPHOLIPASE A-2-ACTIVATING PROTEIN"/>
    <property type="match status" value="1"/>
</dbReference>
<gene>
    <name evidence="7" type="ORF">DFP72DRAFT_1016677</name>
</gene>
<feature type="domain" description="F-box" evidence="6">
    <location>
        <begin position="73"/>
        <end position="120"/>
    </location>
</feature>
<evidence type="ECO:0000256" key="2">
    <source>
        <dbReference type="ARBA" id="ARBA00022574"/>
    </source>
</evidence>
<keyword evidence="1" id="KW-0963">Cytoplasm</keyword>
<dbReference type="InterPro" id="IPR001810">
    <property type="entry name" value="F-box_dom"/>
</dbReference>
<evidence type="ECO:0000259" key="6">
    <source>
        <dbReference type="PROSITE" id="PS50181"/>
    </source>
</evidence>
<dbReference type="PRINTS" id="PR00320">
    <property type="entry name" value="GPROTEINBRPT"/>
</dbReference>
<dbReference type="AlphaFoldDB" id="A0A8H6HIP3"/>
<dbReference type="InterPro" id="IPR015943">
    <property type="entry name" value="WD40/YVTN_repeat-like_dom_sf"/>
</dbReference>
<reference evidence="7 8" key="1">
    <citation type="submission" date="2020-07" db="EMBL/GenBank/DDBJ databases">
        <title>Comparative genomics of pyrophilous fungi reveals a link between fire events and developmental genes.</title>
        <authorList>
            <consortium name="DOE Joint Genome Institute"/>
            <person name="Steindorff A.S."/>
            <person name="Carver A."/>
            <person name="Calhoun S."/>
            <person name="Stillman K."/>
            <person name="Liu H."/>
            <person name="Lipzen A."/>
            <person name="Pangilinan J."/>
            <person name="Labutti K."/>
            <person name="Bruns T.D."/>
            <person name="Grigoriev I.V."/>
        </authorList>
    </citation>
    <scope>NUCLEOTIDE SEQUENCE [LARGE SCALE GENOMIC DNA]</scope>
    <source>
        <strain evidence="7 8">CBS 144469</strain>
    </source>
</reference>
<dbReference type="Gene3D" id="2.130.10.10">
    <property type="entry name" value="YVTN repeat-like/Quinoprotein amine dehydrogenase"/>
    <property type="match status" value="1"/>
</dbReference>
<comment type="caution">
    <text evidence="7">The sequence shown here is derived from an EMBL/GenBank/DDBJ whole genome shotgun (WGS) entry which is preliminary data.</text>
</comment>
<dbReference type="InterPro" id="IPR001680">
    <property type="entry name" value="WD40_rpt"/>
</dbReference>
<feature type="compositionally biased region" description="Basic and acidic residues" evidence="5">
    <location>
        <begin position="258"/>
        <end position="278"/>
    </location>
</feature>
<dbReference type="InterPro" id="IPR020472">
    <property type="entry name" value="WD40_PAC1"/>
</dbReference>
<dbReference type="InterPro" id="IPR036322">
    <property type="entry name" value="WD40_repeat_dom_sf"/>
</dbReference>
<keyword evidence="8" id="KW-1185">Reference proteome</keyword>
<dbReference type="SUPFAM" id="SSF50978">
    <property type="entry name" value="WD40 repeat-like"/>
    <property type="match status" value="1"/>
</dbReference>
<evidence type="ECO:0000256" key="4">
    <source>
        <dbReference type="PROSITE-ProRule" id="PRU00221"/>
    </source>
</evidence>
<dbReference type="Pfam" id="PF12937">
    <property type="entry name" value="F-box-like"/>
    <property type="match status" value="1"/>
</dbReference>
<accession>A0A8H6HIP3</accession>
<dbReference type="Pfam" id="PF00400">
    <property type="entry name" value="WD40"/>
    <property type="match status" value="4"/>
</dbReference>
<name>A0A8H6HIP3_9AGAR</name>
<evidence type="ECO:0000313" key="7">
    <source>
        <dbReference type="EMBL" id="KAF6747067.1"/>
    </source>
</evidence>
<proteinExistence type="predicted"/>
<dbReference type="GO" id="GO:0005737">
    <property type="term" value="C:cytoplasm"/>
    <property type="evidence" value="ECO:0007669"/>
    <property type="project" value="TreeGrafter"/>
</dbReference>
<dbReference type="OrthoDB" id="190105at2759"/>
<feature type="repeat" description="WD" evidence="4">
    <location>
        <begin position="412"/>
        <end position="452"/>
    </location>
</feature>
<dbReference type="EMBL" id="JACGCI010000085">
    <property type="protein sequence ID" value="KAF6747067.1"/>
    <property type="molecule type" value="Genomic_DNA"/>
</dbReference>
<evidence type="ECO:0000313" key="8">
    <source>
        <dbReference type="Proteomes" id="UP000521943"/>
    </source>
</evidence>
<dbReference type="GO" id="GO:0043130">
    <property type="term" value="F:ubiquitin binding"/>
    <property type="evidence" value="ECO:0007669"/>
    <property type="project" value="TreeGrafter"/>
</dbReference>
<dbReference type="PANTHER" id="PTHR19849">
    <property type="entry name" value="PHOSPHOLIPASE A-2-ACTIVATING PROTEIN"/>
    <property type="match status" value="1"/>
</dbReference>
<dbReference type="SUPFAM" id="SSF81383">
    <property type="entry name" value="F-box domain"/>
    <property type="match status" value="1"/>
</dbReference>
<dbReference type="PROSITE" id="PS50181">
    <property type="entry name" value="FBOX"/>
    <property type="match status" value="1"/>
</dbReference>
<protein>
    <submittedName>
        <fullName evidence="7">F-box and WD repeat-containing protein</fullName>
    </submittedName>
</protein>
<evidence type="ECO:0000256" key="5">
    <source>
        <dbReference type="SAM" id="MobiDB-lite"/>
    </source>
</evidence>
<dbReference type="InterPro" id="IPR036047">
    <property type="entry name" value="F-box-like_dom_sf"/>
</dbReference>
<feature type="region of interest" description="Disordered" evidence="5">
    <location>
        <begin position="12"/>
        <end position="37"/>
    </location>
</feature>
<evidence type="ECO:0000256" key="1">
    <source>
        <dbReference type="ARBA" id="ARBA00022490"/>
    </source>
</evidence>
<feature type="repeat" description="WD" evidence="4">
    <location>
        <begin position="533"/>
        <end position="580"/>
    </location>
</feature>
<feature type="repeat" description="WD" evidence="4">
    <location>
        <begin position="453"/>
        <end position="492"/>
    </location>
</feature>
<feature type="repeat" description="WD" evidence="4">
    <location>
        <begin position="370"/>
        <end position="411"/>
    </location>
</feature>
<feature type="region of interest" description="Disordered" evidence="5">
    <location>
        <begin position="257"/>
        <end position="287"/>
    </location>
</feature>